<reference evidence="1" key="1">
    <citation type="journal article" date="2023" name="Mol. Phylogenet. Evol.">
        <title>Genome-scale phylogeny and comparative genomics of the fungal order Sordariales.</title>
        <authorList>
            <person name="Hensen N."/>
            <person name="Bonometti L."/>
            <person name="Westerberg I."/>
            <person name="Brannstrom I.O."/>
            <person name="Guillou S."/>
            <person name="Cros-Aarteil S."/>
            <person name="Calhoun S."/>
            <person name="Haridas S."/>
            <person name="Kuo A."/>
            <person name="Mondo S."/>
            <person name="Pangilinan J."/>
            <person name="Riley R."/>
            <person name="LaButti K."/>
            <person name="Andreopoulos B."/>
            <person name="Lipzen A."/>
            <person name="Chen C."/>
            <person name="Yan M."/>
            <person name="Daum C."/>
            <person name="Ng V."/>
            <person name="Clum A."/>
            <person name="Steindorff A."/>
            <person name="Ohm R.A."/>
            <person name="Martin F."/>
            <person name="Silar P."/>
            <person name="Natvig D.O."/>
            <person name="Lalanne C."/>
            <person name="Gautier V."/>
            <person name="Ament-Velasquez S.L."/>
            <person name="Kruys A."/>
            <person name="Hutchinson M.I."/>
            <person name="Powell A.J."/>
            <person name="Barry K."/>
            <person name="Miller A.N."/>
            <person name="Grigoriev I.V."/>
            <person name="Debuchy R."/>
            <person name="Gladieux P."/>
            <person name="Hiltunen Thoren M."/>
            <person name="Johannesson H."/>
        </authorList>
    </citation>
    <scope>NUCLEOTIDE SEQUENCE</scope>
    <source>
        <strain evidence="1">CBS 168.71</strain>
    </source>
</reference>
<protein>
    <submittedName>
        <fullName evidence="1">Uncharacterized protein</fullName>
    </submittedName>
</protein>
<dbReference type="Proteomes" id="UP001278766">
    <property type="component" value="Unassembled WGS sequence"/>
</dbReference>
<evidence type="ECO:0000313" key="1">
    <source>
        <dbReference type="EMBL" id="KAK3290466.1"/>
    </source>
</evidence>
<organism evidence="1 2">
    <name type="scientific">Chaetomium fimeti</name>
    <dbReference type="NCBI Taxonomy" id="1854472"/>
    <lineage>
        <taxon>Eukaryota</taxon>
        <taxon>Fungi</taxon>
        <taxon>Dikarya</taxon>
        <taxon>Ascomycota</taxon>
        <taxon>Pezizomycotina</taxon>
        <taxon>Sordariomycetes</taxon>
        <taxon>Sordariomycetidae</taxon>
        <taxon>Sordariales</taxon>
        <taxon>Chaetomiaceae</taxon>
        <taxon>Chaetomium</taxon>
    </lineage>
</organism>
<reference evidence="1" key="2">
    <citation type="submission" date="2023-06" db="EMBL/GenBank/DDBJ databases">
        <authorList>
            <consortium name="Lawrence Berkeley National Laboratory"/>
            <person name="Haridas S."/>
            <person name="Hensen N."/>
            <person name="Bonometti L."/>
            <person name="Westerberg I."/>
            <person name="Brannstrom I.O."/>
            <person name="Guillou S."/>
            <person name="Cros-Aarteil S."/>
            <person name="Calhoun S."/>
            <person name="Kuo A."/>
            <person name="Mondo S."/>
            <person name="Pangilinan J."/>
            <person name="Riley R."/>
            <person name="Labutti K."/>
            <person name="Andreopoulos B."/>
            <person name="Lipzen A."/>
            <person name="Chen C."/>
            <person name="Yanf M."/>
            <person name="Daum C."/>
            <person name="Ng V."/>
            <person name="Clum A."/>
            <person name="Steindorff A."/>
            <person name="Ohm R."/>
            <person name="Martin F."/>
            <person name="Silar P."/>
            <person name="Natvig D."/>
            <person name="Lalanne C."/>
            <person name="Gautier V."/>
            <person name="Ament-Velasquez S.L."/>
            <person name="Kruys A."/>
            <person name="Hutchinson M.I."/>
            <person name="Powell A.J."/>
            <person name="Barry K."/>
            <person name="Miller A.N."/>
            <person name="Grigoriev I.V."/>
            <person name="Debuchy R."/>
            <person name="Gladieux P."/>
            <person name="Thoren M.H."/>
            <person name="Johannesson H."/>
        </authorList>
    </citation>
    <scope>NUCLEOTIDE SEQUENCE</scope>
    <source>
        <strain evidence="1">CBS 168.71</strain>
    </source>
</reference>
<dbReference type="EMBL" id="JAUEPN010000013">
    <property type="protein sequence ID" value="KAK3290466.1"/>
    <property type="molecule type" value="Genomic_DNA"/>
</dbReference>
<gene>
    <name evidence="1" type="ORF">B0H64DRAFT_452503</name>
</gene>
<sequence length="209" mass="23295">MPRRRSPENRGDVCPDWSWGLMPTPSHTKNPGWQVEGVGTVELKVKAHNQDGYNTIVLRRVLYIPAMENGIICQKRLQADTGENCFVDFDNLSHPNGLVVKRNEQQIWEELAYFTGTNIPPVVPPPGINIPPVVPPPGTNPATVPTQPARPISARLVWVAHPPRRHRLGPSTFLATLQVTQGTFAKWVAVKEERWALIEEANNSAQPVQ</sequence>
<dbReference type="AlphaFoldDB" id="A0AAE0H7Q4"/>
<proteinExistence type="predicted"/>
<keyword evidence="2" id="KW-1185">Reference proteome</keyword>
<dbReference type="RefSeq" id="XP_062653980.1">
    <property type="nucleotide sequence ID" value="XM_062807204.1"/>
</dbReference>
<name>A0AAE0H7Q4_9PEZI</name>
<evidence type="ECO:0000313" key="2">
    <source>
        <dbReference type="Proteomes" id="UP001278766"/>
    </source>
</evidence>
<accession>A0AAE0H7Q4</accession>
<dbReference type="GeneID" id="87844152"/>
<comment type="caution">
    <text evidence="1">The sequence shown here is derived from an EMBL/GenBank/DDBJ whole genome shotgun (WGS) entry which is preliminary data.</text>
</comment>